<dbReference type="SUPFAM" id="SSF48452">
    <property type="entry name" value="TPR-like"/>
    <property type="match status" value="1"/>
</dbReference>
<dbReference type="Gene3D" id="1.25.40.10">
    <property type="entry name" value="Tetratricopeptide repeat domain"/>
    <property type="match status" value="1"/>
</dbReference>
<dbReference type="PROSITE" id="PS50005">
    <property type="entry name" value="TPR"/>
    <property type="match status" value="1"/>
</dbReference>
<dbReference type="SMART" id="SM00530">
    <property type="entry name" value="HTH_XRE"/>
    <property type="match status" value="1"/>
</dbReference>
<dbReference type="RefSeq" id="WP_213409227.1">
    <property type="nucleotide sequence ID" value="NZ_CP074441.1"/>
</dbReference>
<proteinExistence type="predicted"/>
<reference evidence="3 4" key="1">
    <citation type="submission" date="2022-10" db="EMBL/GenBank/DDBJ databases">
        <title>Weissella fermenti sp. nov., isolated from fermented cabbage.</title>
        <authorList>
            <person name="Lee J.K."/>
            <person name="Baek J.H."/>
            <person name="Choi D.G."/>
            <person name="Kim J.M."/>
            <person name="Jeon C.O."/>
        </authorList>
    </citation>
    <scope>NUCLEOTIDE SEQUENCE [LARGE SCALE GENOMIC DNA]</scope>
    <source>
        <strain evidence="3 4">KACC 18534</strain>
    </source>
</reference>
<feature type="domain" description="HTH cro/C1-type" evidence="2">
    <location>
        <begin position="8"/>
        <end position="61"/>
    </location>
</feature>
<keyword evidence="1" id="KW-0802">TPR repeat</keyword>
<evidence type="ECO:0000313" key="4">
    <source>
        <dbReference type="Proteomes" id="UP001526225"/>
    </source>
</evidence>
<dbReference type="PROSITE" id="PS50943">
    <property type="entry name" value="HTH_CROC1"/>
    <property type="match status" value="1"/>
</dbReference>
<evidence type="ECO:0000259" key="2">
    <source>
        <dbReference type="PROSITE" id="PS50943"/>
    </source>
</evidence>
<organism evidence="3 4">
    <name type="scientific">Weissella ceti</name>
    <dbReference type="NCBI Taxonomy" id="759620"/>
    <lineage>
        <taxon>Bacteria</taxon>
        <taxon>Bacillati</taxon>
        <taxon>Bacillota</taxon>
        <taxon>Bacilli</taxon>
        <taxon>Lactobacillales</taxon>
        <taxon>Lactobacillaceae</taxon>
        <taxon>Weissella</taxon>
    </lineage>
</organism>
<protein>
    <submittedName>
        <fullName evidence="3">Helix-turn-helix domain-containing protein</fullName>
    </submittedName>
</protein>
<evidence type="ECO:0000313" key="3">
    <source>
        <dbReference type="EMBL" id="MCW0952616.1"/>
    </source>
</evidence>
<gene>
    <name evidence="3" type="ORF">OIT44_00810</name>
</gene>
<dbReference type="CDD" id="cd00093">
    <property type="entry name" value="HTH_XRE"/>
    <property type="match status" value="1"/>
</dbReference>
<dbReference type="InterPro" id="IPR010982">
    <property type="entry name" value="Lambda_DNA-bd_dom_sf"/>
</dbReference>
<dbReference type="Proteomes" id="UP001526225">
    <property type="component" value="Unassembled WGS sequence"/>
</dbReference>
<accession>A0ABT3E2K2</accession>
<feature type="repeat" description="TPR" evidence="1">
    <location>
        <begin position="191"/>
        <end position="224"/>
    </location>
</feature>
<evidence type="ECO:0000256" key="1">
    <source>
        <dbReference type="PROSITE-ProRule" id="PRU00339"/>
    </source>
</evidence>
<dbReference type="SUPFAM" id="SSF47413">
    <property type="entry name" value="lambda repressor-like DNA-binding domains"/>
    <property type="match status" value="1"/>
</dbReference>
<comment type="caution">
    <text evidence="3">The sequence shown here is derived from an EMBL/GenBank/DDBJ whole genome shotgun (WGS) entry which is preliminary data.</text>
</comment>
<dbReference type="SMART" id="SM00028">
    <property type="entry name" value="TPR"/>
    <property type="match status" value="3"/>
</dbReference>
<keyword evidence="4" id="KW-1185">Reference proteome</keyword>
<dbReference type="Pfam" id="PF01381">
    <property type="entry name" value="HTH_3"/>
    <property type="match status" value="1"/>
</dbReference>
<dbReference type="InterPro" id="IPR019734">
    <property type="entry name" value="TPR_rpt"/>
</dbReference>
<name>A0ABT3E2K2_9LACO</name>
<dbReference type="InterPro" id="IPR011990">
    <property type="entry name" value="TPR-like_helical_dom_sf"/>
</dbReference>
<dbReference type="InterPro" id="IPR001387">
    <property type="entry name" value="Cro/C1-type_HTH"/>
</dbReference>
<dbReference type="EMBL" id="JAOZFE010000001">
    <property type="protein sequence ID" value="MCW0952616.1"/>
    <property type="molecule type" value="Genomic_DNA"/>
</dbReference>
<sequence length="284" mass="32273">MIVDGALLKQRREQLGISQGQLAQGICHQSLISRLEKDNHITSMTILQNLCARLQINVSTLVTFADQEHMPLNVIRELVDAHQYTRAKVYLQAKRLKKCLPEFALPEYHLLRGRVHLGLSEISQAMQSLHLALGEVGRHQSQLMVEIFTEMGAVWLVQNEIVNATECLERACSIIRDLNDTQTSSLNMVIVYTYRRQAELYIKVGDATKALKRVKDAMNLLPSENVYHEMVALQELRIQCADILKLTDDKKDAMVLAYAAAKFSRDSELEETVKSYQDLILTSH</sequence>